<evidence type="ECO:0000313" key="1">
    <source>
        <dbReference type="EMBL" id="QHT11610.1"/>
    </source>
</evidence>
<sequence>MAARLNSNAILNSNARFNSNANLNSNASFITSKENKEVLWNVLYNNKVFNNIPETDFNNIQMLFEKTILKSLDENRELSTNTISDPKNIIAINKIILQNMVTTIANYKKSLLTPIEIKETLKAEKLEEFDKELSAKKVSFNELITLKKPEVIDFSDVKEDEPLSSNNMNELLEKIQKERAITFPPPPIEVVDLNVGLLVEKEKELEEISQININNSSKNLNIDYELHSKIDKLSVQLEQLLANQMLIMEKLNAIQREND</sequence>
<accession>A0A6C0D5Q6</accession>
<reference evidence="1" key="1">
    <citation type="journal article" date="2020" name="Nature">
        <title>Giant virus diversity and host interactions through global metagenomics.</title>
        <authorList>
            <person name="Schulz F."/>
            <person name="Roux S."/>
            <person name="Paez-Espino D."/>
            <person name="Jungbluth S."/>
            <person name="Walsh D.A."/>
            <person name="Denef V.J."/>
            <person name="McMahon K.D."/>
            <person name="Konstantinidis K.T."/>
            <person name="Eloe-Fadrosh E.A."/>
            <person name="Kyrpides N.C."/>
            <person name="Woyke T."/>
        </authorList>
    </citation>
    <scope>NUCLEOTIDE SEQUENCE</scope>
    <source>
        <strain evidence="1">GVMAG-M-3300023174-116</strain>
    </source>
</reference>
<proteinExistence type="predicted"/>
<protein>
    <submittedName>
        <fullName evidence="1">Uncharacterized protein</fullName>
    </submittedName>
</protein>
<dbReference type="EMBL" id="MN739535">
    <property type="protein sequence ID" value="QHT11610.1"/>
    <property type="molecule type" value="Genomic_DNA"/>
</dbReference>
<organism evidence="1">
    <name type="scientific">viral metagenome</name>
    <dbReference type="NCBI Taxonomy" id="1070528"/>
    <lineage>
        <taxon>unclassified sequences</taxon>
        <taxon>metagenomes</taxon>
        <taxon>organismal metagenomes</taxon>
    </lineage>
</organism>
<dbReference type="AlphaFoldDB" id="A0A6C0D5Q6"/>
<name>A0A6C0D5Q6_9ZZZZ</name>